<dbReference type="Proteomes" id="UP000789759">
    <property type="component" value="Unassembled WGS sequence"/>
</dbReference>
<reference evidence="1" key="1">
    <citation type="submission" date="2021-06" db="EMBL/GenBank/DDBJ databases">
        <authorList>
            <person name="Kallberg Y."/>
            <person name="Tangrot J."/>
            <person name="Rosling A."/>
        </authorList>
    </citation>
    <scope>NUCLEOTIDE SEQUENCE</scope>
    <source>
        <strain evidence="1">FL966</strain>
    </source>
</reference>
<dbReference type="EMBL" id="CAJVQA010017463">
    <property type="protein sequence ID" value="CAG8748901.1"/>
    <property type="molecule type" value="Genomic_DNA"/>
</dbReference>
<gene>
    <name evidence="1" type="ORF">CPELLU_LOCUS14576</name>
</gene>
<dbReference type="OrthoDB" id="2430203at2759"/>
<feature type="non-terminal residue" evidence="1">
    <location>
        <position position="222"/>
    </location>
</feature>
<evidence type="ECO:0000313" key="1">
    <source>
        <dbReference type="EMBL" id="CAG8748901.1"/>
    </source>
</evidence>
<protein>
    <submittedName>
        <fullName evidence="1">3778_t:CDS:1</fullName>
    </submittedName>
</protein>
<dbReference type="AlphaFoldDB" id="A0A9N9IW04"/>
<evidence type="ECO:0000313" key="2">
    <source>
        <dbReference type="Proteomes" id="UP000789759"/>
    </source>
</evidence>
<proteinExistence type="predicted"/>
<accession>A0A9N9IW04</accession>
<name>A0A9N9IW04_9GLOM</name>
<organism evidence="1 2">
    <name type="scientific">Cetraspora pellucida</name>
    <dbReference type="NCBI Taxonomy" id="1433469"/>
    <lineage>
        <taxon>Eukaryota</taxon>
        <taxon>Fungi</taxon>
        <taxon>Fungi incertae sedis</taxon>
        <taxon>Mucoromycota</taxon>
        <taxon>Glomeromycotina</taxon>
        <taxon>Glomeromycetes</taxon>
        <taxon>Diversisporales</taxon>
        <taxon>Gigasporaceae</taxon>
        <taxon>Cetraspora</taxon>
    </lineage>
</organism>
<comment type="caution">
    <text evidence="1">The sequence shown here is derived from an EMBL/GenBank/DDBJ whole genome shotgun (WGS) entry which is preliminary data.</text>
</comment>
<keyword evidence="2" id="KW-1185">Reference proteome</keyword>
<sequence>LWIDCYRYDKLRRINTNNYIEAYYKKIKYLYLTTRLNRCIDFLIHELTVNILHNYCQETIQYELGIGWMRESIFIVKSAHDEGDYIHIFAVSHKYKINIPDYATYLLFDKYVNNVFEVEVAEIAEVADVGAGVIAGKVADVVVAGVIANDSGAKSVSCVVSKVADNTTNNQEKESKINNCLDQWLECLKMLHQEVNLNKVTLSEKENVIKELEKICNIFLCV</sequence>